<dbReference type="GO" id="GO:0009847">
    <property type="term" value="P:spore germination"/>
    <property type="evidence" value="ECO:0007669"/>
    <property type="project" value="InterPro"/>
</dbReference>
<dbReference type="InterPro" id="IPR004995">
    <property type="entry name" value="Spore_Ger"/>
</dbReference>
<dbReference type="EMBL" id="QUBQ01000001">
    <property type="protein sequence ID" value="REK76857.1"/>
    <property type="molecule type" value="Genomic_DNA"/>
</dbReference>
<feature type="transmembrane region" description="Helical" evidence="3">
    <location>
        <begin position="275"/>
        <end position="294"/>
    </location>
</feature>
<feature type="transmembrane region" description="Helical" evidence="3">
    <location>
        <begin position="368"/>
        <end position="387"/>
    </location>
</feature>
<dbReference type="PANTHER" id="PTHR22550:SF5">
    <property type="entry name" value="LEUCINE ZIPPER PROTEIN 4"/>
    <property type="match status" value="1"/>
</dbReference>
<keyword evidence="3" id="KW-1133">Transmembrane helix</keyword>
<comment type="caution">
    <text evidence="4">The sequence shown here is derived from an EMBL/GenBank/DDBJ whole genome shotgun (WGS) entry which is preliminary data.</text>
</comment>
<comment type="similarity">
    <text evidence="1">Belongs to the GerABKA family.</text>
</comment>
<feature type="transmembrane region" description="Helical" evidence="3">
    <location>
        <begin position="399"/>
        <end position="423"/>
    </location>
</feature>
<dbReference type="PANTHER" id="PTHR22550">
    <property type="entry name" value="SPORE GERMINATION PROTEIN"/>
    <property type="match status" value="1"/>
</dbReference>
<dbReference type="Proteomes" id="UP000261905">
    <property type="component" value="Unassembled WGS sequence"/>
</dbReference>
<evidence type="ECO:0000256" key="1">
    <source>
        <dbReference type="ARBA" id="ARBA00005278"/>
    </source>
</evidence>
<proteinExistence type="inferred from homology"/>
<dbReference type="OrthoDB" id="1726708at2"/>
<evidence type="ECO:0000313" key="5">
    <source>
        <dbReference type="Proteomes" id="UP000261905"/>
    </source>
</evidence>
<evidence type="ECO:0000256" key="2">
    <source>
        <dbReference type="ARBA" id="ARBA00023136"/>
    </source>
</evidence>
<feature type="transmembrane region" description="Helical" evidence="3">
    <location>
        <begin position="233"/>
        <end position="254"/>
    </location>
</feature>
<keyword evidence="2 3" id="KW-0472">Membrane</keyword>
<dbReference type="AlphaFoldDB" id="A0A371PM65"/>
<gene>
    <name evidence="4" type="ORF">DX130_07490</name>
</gene>
<name>A0A371PM65_9BACL</name>
<accession>A0A371PM65</accession>
<dbReference type="Pfam" id="PF03323">
    <property type="entry name" value="GerA"/>
    <property type="match status" value="1"/>
</dbReference>
<organism evidence="4 5">
    <name type="scientific">Paenibacillus paeoniae</name>
    <dbReference type="NCBI Taxonomy" id="2292705"/>
    <lineage>
        <taxon>Bacteria</taxon>
        <taxon>Bacillati</taxon>
        <taxon>Bacillota</taxon>
        <taxon>Bacilli</taxon>
        <taxon>Bacillales</taxon>
        <taxon>Paenibacillaceae</taxon>
        <taxon>Paenibacillus</taxon>
    </lineage>
</organism>
<sequence>MSQEVKNVDVRNDQSLSDLELQIITPFEHSSDFVYKSVFIGRERFMAYYLESLVDLSKTLSVMNTADGVMEQGDSAIVITDISKAILQGKLILFNAEGLMGITDAESPDISRQITLPASENPLQSAFDSYTEDIDKNIGLLRKKIVTSKLVIEHKTTGTEVSKKLAIMYLHGIAPDKVVQAIRTKLEKNSHKEITTVRDLLAILGHPKFALTPTYLSSELPGDTVQNLRDGKVIILIDQFSFAFAFPTVIRDLWASKLDENYPYLFQLFIRSIRAVGTLFALTLPGLYIVLNSVNPELLRIQLAIAVAKSREGIPYPSLIELLLVMLLLEMIIEATIRLPKNIGPTITMIGGILLGQAIVQAKLVSNLLIIILVASAIANFVLSGYLNMIGIRLYKYVVIFASSFFGIWGLEAAMIWLIYYFASLQIHTVPYLSLSVKGKSLDE</sequence>
<feature type="transmembrane region" description="Helical" evidence="3">
    <location>
        <begin position="314"/>
        <end position="333"/>
    </location>
</feature>
<keyword evidence="5" id="KW-1185">Reference proteome</keyword>
<keyword evidence="3" id="KW-0812">Transmembrane</keyword>
<evidence type="ECO:0000313" key="4">
    <source>
        <dbReference type="EMBL" id="REK76857.1"/>
    </source>
</evidence>
<evidence type="ECO:0000256" key="3">
    <source>
        <dbReference type="SAM" id="Phobius"/>
    </source>
</evidence>
<reference evidence="4 5" key="1">
    <citation type="submission" date="2018-08" db="EMBL/GenBank/DDBJ databases">
        <title>Paenibacillus sp. M4BSY-1, whole genome shotgun sequence.</title>
        <authorList>
            <person name="Tuo L."/>
        </authorList>
    </citation>
    <scope>NUCLEOTIDE SEQUENCE [LARGE SCALE GENOMIC DNA]</scope>
    <source>
        <strain evidence="4 5">M4BSY-1</strain>
    </source>
</reference>
<dbReference type="InterPro" id="IPR050768">
    <property type="entry name" value="UPF0353/GerABKA_families"/>
</dbReference>
<protein>
    <submittedName>
        <fullName evidence="4">Uncharacterized protein</fullName>
    </submittedName>
</protein>
<dbReference type="GO" id="GO:0016020">
    <property type="term" value="C:membrane"/>
    <property type="evidence" value="ECO:0007669"/>
    <property type="project" value="InterPro"/>
</dbReference>